<gene>
    <name evidence="1" type="ORF">SARC_09122</name>
</gene>
<protein>
    <submittedName>
        <fullName evidence="1">Uncharacterized protein</fullName>
    </submittedName>
</protein>
<evidence type="ECO:0000313" key="2">
    <source>
        <dbReference type="Proteomes" id="UP000054560"/>
    </source>
</evidence>
<dbReference type="GeneID" id="25909626"/>
<organism evidence="1 2">
    <name type="scientific">Sphaeroforma arctica JP610</name>
    <dbReference type="NCBI Taxonomy" id="667725"/>
    <lineage>
        <taxon>Eukaryota</taxon>
        <taxon>Ichthyosporea</taxon>
        <taxon>Ichthyophonida</taxon>
        <taxon>Sphaeroforma</taxon>
    </lineage>
</organism>
<name>A0A0L0FNP4_9EUKA</name>
<reference evidence="1 2" key="1">
    <citation type="submission" date="2011-02" db="EMBL/GenBank/DDBJ databases">
        <title>The Genome Sequence of Sphaeroforma arctica JP610.</title>
        <authorList>
            <consortium name="The Broad Institute Genome Sequencing Platform"/>
            <person name="Russ C."/>
            <person name="Cuomo C."/>
            <person name="Young S.K."/>
            <person name="Zeng Q."/>
            <person name="Gargeya S."/>
            <person name="Alvarado L."/>
            <person name="Berlin A."/>
            <person name="Chapman S.B."/>
            <person name="Chen Z."/>
            <person name="Freedman E."/>
            <person name="Gellesch M."/>
            <person name="Goldberg J."/>
            <person name="Griggs A."/>
            <person name="Gujja S."/>
            <person name="Heilman E."/>
            <person name="Heiman D."/>
            <person name="Howarth C."/>
            <person name="Mehta T."/>
            <person name="Neiman D."/>
            <person name="Pearson M."/>
            <person name="Roberts A."/>
            <person name="Saif S."/>
            <person name="Shea T."/>
            <person name="Shenoy N."/>
            <person name="Sisk P."/>
            <person name="Stolte C."/>
            <person name="Sykes S."/>
            <person name="White J."/>
            <person name="Yandava C."/>
            <person name="Burger G."/>
            <person name="Gray M.W."/>
            <person name="Holland P.W.H."/>
            <person name="King N."/>
            <person name="Lang F.B.F."/>
            <person name="Roger A.J."/>
            <person name="Ruiz-Trillo I."/>
            <person name="Haas B."/>
            <person name="Nusbaum C."/>
            <person name="Birren B."/>
        </authorList>
    </citation>
    <scope>NUCLEOTIDE SEQUENCE [LARGE SCALE GENOMIC DNA]</scope>
    <source>
        <strain evidence="1 2">JP610</strain>
    </source>
</reference>
<sequence length="91" mass="10586">MMAELGVGANVALIERYLIAHYGASTYLCWPENVSELIDQAKPLKTAHYRDDRTKPKKWRSIDPSFIAWQKILSNHSSTYRDKVHNRKQRA</sequence>
<keyword evidence="2" id="KW-1185">Reference proteome</keyword>
<dbReference type="RefSeq" id="XP_014152349.1">
    <property type="nucleotide sequence ID" value="XM_014296874.1"/>
</dbReference>
<dbReference type="Proteomes" id="UP000054560">
    <property type="component" value="Unassembled WGS sequence"/>
</dbReference>
<dbReference type="AlphaFoldDB" id="A0A0L0FNP4"/>
<dbReference type="EMBL" id="KQ242487">
    <property type="protein sequence ID" value="KNC78447.1"/>
    <property type="molecule type" value="Genomic_DNA"/>
</dbReference>
<evidence type="ECO:0000313" key="1">
    <source>
        <dbReference type="EMBL" id="KNC78447.1"/>
    </source>
</evidence>
<proteinExistence type="predicted"/>
<accession>A0A0L0FNP4</accession>